<evidence type="ECO:0000256" key="1">
    <source>
        <dbReference type="SAM" id="Coils"/>
    </source>
</evidence>
<evidence type="ECO:0000256" key="2">
    <source>
        <dbReference type="SAM" id="MobiDB-lite"/>
    </source>
</evidence>
<sequence>MGTTMCVPLRRREESLLSYFGVPVNALTVYEQRVVQQSTSYIPGIPVLLQDIAFYWDSRVEGDAGGGTTAAVSPDSIWIATVEKTINEFARKCKFFSLRKNTHVRKNGGDAKKKSSGKYTSRVFNKPLQALMGKRPLCAPHFVAILTLFLRKLPEPLLTSLYVRKMEDILSNKNLTEDEKAQALQKASRQTFMSTHPTENAVYQYLKQLVQRHRAELIAAEVEMLAHSMARESTEQVTEFVLQQLRPVVGSVLPTQKRGGLIGNKPELNVSSGVTPEASVDVASGTEEAPYSPPGSPHSEAVRGAHTSTHGTSAGSLESASARATCSDKMEIDGDKKNEADGNPLAEGETGQGSAIRYADSTNSSSSSMAEEKDEETKTSVSRGGGIPAASKEASVGISQETNSGNSAGKLVAPKERHGQPALIAEEEQWDSAGTRNVETTPHNKVLVVDSVQATNTSGVVSRREAREQPSSVEQKRQNTSINDASGDVAGSGSDVKNKTTVNVFSSPCDVAKLEEKAVKWKQTSPPCKFSSSNHSPLNLSRAVSSPLHGGEVGGVNGAEKQEKELQQQQLVPRGISSCVGTQSPRAQPLGSLAAASPLIASRDLSPIASGGKLPHIGVSRSLAEQHPRSAALLGAKQLFLGKQILPAKQVQLELSSSLSLIDSVDAKAKGPDSEFRSTRQASKHTTEVLNGVCGQPLSHDERKSFFSYDDTDKLFRVHDESLIQKVIQPLEAKLDQLTARCTSFEQLLKTLGTLEPPHQSPQFREQVVGEVRLLKDVVRQLVESHSENVEDIQNLQKQLEQQTQRLACNKDEVQGWHGEALSAKEMALEAQLRCADLQKTQIQNHQTCQYMSLKLRELASKLEHGEKDCLDLRVEVSALQRQAVQMREKLLTTF</sequence>
<dbReference type="GeneID" id="40333652"/>
<proteinExistence type="predicted"/>
<protein>
    <submittedName>
        <fullName evidence="3">Putative C-terminal motor kinesin</fullName>
    </submittedName>
</protein>
<feature type="region of interest" description="Disordered" evidence="2">
    <location>
        <begin position="255"/>
        <end position="415"/>
    </location>
</feature>
<keyword evidence="4" id="KW-1185">Reference proteome</keyword>
<reference evidence="3 4" key="1">
    <citation type="journal article" date="2018" name="BMC Genomics">
        <title>Genomic comparison of Trypanosoma conorhini and Trypanosoma rangeli to Trypanosoma cruzi strains of high and low virulence.</title>
        <authorList>
            <person name="Bradwell K.R."/>
            <person name="Koparde V.N."/>
            <person name="Matveyev A.V."/>
            <person name="Serrano M.G."/>
            <person name="Alves J.M."/>
            <person name="Parikh H."/>
            <person name="Huang B."/>
            <person name="Lee V."/>
            <person name="Espinosa-Alvarez O."/>
            <person name="Ortiz P.A."/>
            <person name="Costa-Martins A.G."/>
            <person name="Teixeira M.M."/>
            <person name="Buck G.A."/>
        </authorList>
    </citation>
    <scope>NUCLEOTIDE SEQUENCE [LARGE SCALE GENOMIC DNA]</scope>
    <source>
        <strain evidence="3 4">AM80</strain>
    </source>
</reference>
<dbReference type="RefSeq" id="XP_029233738.1">
    <property type="nucleotide sequence ID" value="XM_029386387.1"/>
</dbReference>
<evidence type="ECO:0000313" key="4">
    <source>
        <dbReference type="Proteomes" id="UP000283634"/>
    </source>
</evidence>
<feature type="compositionally biased region" description="Polar residues" evidence="2">
    <location>
        <begin position="397"/>
        <end position="407"/>
    </location>
</feature>
<dbReference type="AlphaFoldDB" id="A0A3R7N503"/>
<feature type="region of interest" description="Disordered" evidence="2">
    <location>
        <begin position="456"/>
        <end position="499"/>
    </location>
</feature>
<dbReference type="OMA" id="LQDIAFY"/>
<comment type="caution">
    <text evidence="3">The sequence shown here is derived from an EMBL/GenBank/DDBJ whole genome shotgun (WGS) entry which is preliminary data.</text>
</comment>
<feature type="coiled-coil region" evidence="1">
    <location>
        <begin position="783"/>
        <end position="813"/>
    </location>
</feature>
<dbReference type="Proteomes" id="UP000283634">
    <property type="component" value="Unassembled WGS sequence"/>
</dbReference>
<accession>A0A3R7N503</accession>
<organism evidence="3 4">
    <name type="scientific">Trypanosoma rangeli</name>
    <dbReference type="NCBI Taxonomy" id="5698"/>
    <lineage>
        <taxon>Eukaryota</taxon>
        <taxon>Discoba</taxon>
        <taxon>Euglenozoa</taxon>
        <taxon>Kinetoplastea</taxon>
        <taxon>Metakinetoplastina</taxon>
        <taxon>Trypanosomatida</taxon>
        <taxon>Trypanosomatidae</taxon>
        <taxon>Trypanosoma</taxon>
        <taxon>Herpetosoma</taxon>
    </lineage>
</organism>
<feature type="compositionally biased region" description="Polar residues" evidence="2">
    <location>
        <begin position="469"/>
        <end position="484"/>
    </location>
</feature>
<dbReference type="EMBL" id="MKGL01000669">
    <property type="protein sequence ID" value="RNE96577.1"/>
    <property type="molecule type" value="Genomic_DNA"/>
</dbReference>
<keyword evidence="1" id="KW-0175">Coiled coil</keyword>
<name>A0A3R7N503_TRYRA</name>
<gene>
    <name evidence="3" type="ORF">TraAM80_09719</name>
</gene>
<evidence type="ECO:0000313" key="3">
    <source>
        <dbReference type="EMBL" id="RNE96577.1"/>
    </source>
</evidence>
<dbReference type="OrthoDB" id="252343at2759"/>
<feature type="compositionally biased region" description="Basic and acidic residues" evidence="2">
    <location>
        <begin position="326"/>
        <end position="340"/>
    </location>
</feature>
<feature type="compositionally biased region" description="Polar residues" evidence="2">
    <location>
        <begin position="306"/>
        <end position="324"/>
    </location>
</feature>